<evidence type="ECO:0000256" key="3">
    <source>
        <dbReference type="ARBA" id="ARBA00022490"/>
    </source>
</evidence>
<dbReference type="Pfam" id="PF09377">
    <property type="entry name" value="SBDS_domain_II"/>
    <property type="match status" value="1"/>
</dbReference>
<evidence type="ECO:0000256" key="1">
    <source>
        <dbReference type="ARBA" id="ARBA00004496"/>
    </source>
</evidence>
<dbReference type="EMBL" id="BDIP01000281">
    <property type="protein sequence ID" value="GIQ80975.1"/>
    <property type="molecule type" value="Genomic_DNA"/>
</dbReference>
<keyword evidence="4" id="KW-0690">Ribosome biogenesis</keyword>
<comment type="similarity">
    <text evidence="2">Belongs to the SDO1/SBDS family.</text>
</comment>
<dbReference type="EMBL" id="BDIP01000282">
    <property type="protein sequence ID" value="GIQ80985.1"/>
    <property type="molecule type" value="Genomic_DNA"/>
</dbReference>
<dbReference type="GO" id="GO:0005737">
    <property type="term" value="C:cytoplasm"/>
    <property type="evidence" value="ECO:0007669"/>
    <property type="project" value="UniProtKB-SubCell"/>
</dbReference>
<dbReference type="InterPro" id="IPR019783">
    <property type="entry name" value="SDO1/SBDS_N"/>
</dbReference>
<accession>A0A9K3CSM9</accession>
<dbReference type="Pfam" id="PF01172">
    <property type="entry name" value="SBDS_N"/>
    <property type="match status" value="1"/>
</dbReference>
<protein>
    <submittedName>
        <fullName evidence="9">Uncharacterized protein</fullName>
    </submittedName>
</protein>
<dbReference type="Gene3D" id="1.10.10.900">
    <property type="entry name" value="SBDS protein C-terminal domain, subdomain 1"/>
    <property type="match status" value="1"/>
</dbReference>
<evidence type="ECO:0000259" key="7">
    <source>
        <dbReference type="Pfam" id="PF09377"/>
    </source>
</evidence>
<evidence type="ECO:0000256" key="4">
    <source>
        <dbReference type="ARBA" id="ARBA00022517"/>
    </source>
</evidence>
<dbReference type="Gene3D" id="3.30.1250.10">
    <property type="entry name" value="Ribosome maturation protein SBDS, N-terminal domain"/>
    <property type="match status" value="1"/>
</dbReference>
<keyword evidence="3" id="KW-0963">Cytoplasm</keyword>
<evidence type="ECO:0000313" key="8">
    <source>
        <dbReference type="EMBL" id="GIQ79949.1"/>
    </source>
</evidence>
<reference evidence="9" key="1">
    <citation type="submission" date="2016-10" db="EMBL/GenBank/DDBJ databases">
        <authorList>
            <person name="Tanifuji G."/>
            <person name="Kume K."/>
            <person name="Nakayama T."/>
            <person name="Takabayashi S."/>
            <person name="Hashimoto T."/>
        </authorList>
    </citation>
    <scope>NUCLEOTIDE SEQUENCE</scope>
    <source>
        <strain evidence="9">NY0173</strain>
    </source>
</reference>
<comment type="subunit">
    <text evidence="5">Associates with the 60S ribosomal subunit.</text>
</comment>
<dbReference type="AlphaFoldDB" id="A0A9K3CSM9"/>
<dbReference type="InterPro" id="IPR037188">
    <property type="entry name" value="Sdo1/SBDS_central_sf"/>
</dbReference>
<feature type="domain" description="Ribosome maturation protein SDO1/SBDS N-terminal" evidence="6">
    <location>
        <begin position="110"/>
        <end position="169"/>
    </location>
</feature>
<proteinExistence type="inferred from homology"/>
<evidence type="ECO:0000313" key="12">
    <source>
        <dbReference type="Proteomes" id="UP000265618"/>
    </source>
</evidence>
<dbReference type="OrthoDB" id="10253092at2759"/>
<evidence type="ECO:0000256" key="5">
    <source>
        <dbReference type="ARBA" id="ARBA00049708"/>
    </source>
</evidence>
<sequence length="315" mass="34951">MEDLYTGEQLCIRLRSMRDEVTFSHSARTGWDRDSYLSLTAPYSYFKVVINPTPPCSGSTVLNPSIPVLEKGLTTFDLVSRERRAISPMSLDVTDICRMTPSSFLVEVLSETDLDEVVQTPVVFLNVARGLSASTEDIHKAFGDEMTEEQLVKLILSRGDAQVTNQERKALIESRIREVSTLVSQRTVNPLLQPPVPYPVPVIRRAMTELLSYRVNFRQPVSAQAAYVIKKLKDLVPLEEAQMLVSVELPSAQMQGFLASHKDTVEVLGRPAHYGDTAVVQVLIEPGLFKSIKDTVAAVGKGLGTVQLQKTFTSR</sequence>
<organism evidence="9 12">
    <name type="scientific">Kipferlia bialata</name>
    <dbReference type="NCBI Taxonomy" id="797122"/>
    <lineage>
        <taxon>Eukaryota</taxon>
        <taxon>Metamonada</taxon>
        <taxon>Carpediemonas-like organisms</taxon>
        <taxon>Kipferlia</taxon>
    </lineage>
</organism>
<evidence type="ECO:0000259" key="6">
    <source>
        <dbReference type="Pfam" id="PF01172"/>
    </source>
</evidence>
<feature type="domain" description="Ribosome maturation protein SDO1/SBDS central" evidence="7">
    <location>
        <begin position="177"/>
        <end position="240"/>
    </location>
</feature>
<evidence type="ECO:0000313" key="10">
    <source>
        <dbReference type="EMBL" id="GIQ80975.1"/>
    </source>
</evidence>
<evidence type="ECO:0000256" key="2">
    <source>
        <dbReference type="ARBA" id="ARBA00007433"/>
    </source>
</evidence>
<dbReference type="SUPFAM" id="SSF109728">
    <property type="entry name" value="Hypothetical protein AF0491, middle domain"/>
    <property type="match status" value="1"/>
</dbReference>
<dbReference type="InterPro" id="IPR018978">
    <property type="entry name" value="SDO1/SBDS_central"/>
</dbReference>
<evidence type="ECO:0000313" key="9">
    <source>
        <dbReference type="EMBL" id="GIQ80959.1"/>
    </source>
</evidence>
<comment type="subcellular location">
    <subcellularLocation>
        <location evidence="1">Cytoplasm</location>
    </subcellularLocation>
</comment>
<dbReference type="GO" id="GO:0042254">
    <property type="term" value="P:ribosome biogenesis"/>
    <property type="evidence" value="ECO:0007669"/>
    <property type="project" value="UniProtKB-KW"/>
</dbReference>
<dbReference type="Proteomes" id="UP000265618">
    <property type="component" value="Unassembled WGS sequence"/>
</dbReference>
<dbReference type="InterPro" id="IPR036786">
    <property type="entry name" value="Ribosome_mat_SBDS_N_sf"/>
</dbReference>
<dbReference type="EMBL" id="BDIP01000081">
    <property type="protein sequence ID" value="GIQ79949.1"/>
    <property type="molecule type" value="Genomic_DNA"/>
</dbReference>
<evidence type="ECO:0000313" key="11">
    <source>
        <dbReference type="EMBL" id="GIQ80985.1"/>
    </source>
</evidence>
<comment type="caution">
    <text evidence="9">The sequence shown here is derived from an EMBL/GenBank/DDBJ whole genome shotgun (WGS) entry which is preliminary data.</text>
</comment>
<dbReference type="SUPFAM" id="SSF89895">
    <property type="entry name" value="FYSH domain"/>
    <property type="match status" value="1"/>
</dbReference>
<keyword evidence="12" id="KW-1185">Reference proteome</keyword>
<dbReference type="InterPro" id="IPR039100">
    <property type="entry name" value="Sdo1/SBDS-like"/>
</dbReference>
<dbReference type="PANTHER" id="PTHR10927:SF1">
    <property type="entry name" value="RIBOSOME MATURATION PROTEIN SBDS"/>
    <property type="match status" value="1"/>
</dbReference>
<reference evidence="9 12" key="2">
    <citation type="journal article" date="2018" name="PLoS ONE">
        <title>The draft genome of Kipferlia bialata reveals reductive genome evolution in fornicate parasites.</title>
        <authorList>
            <person name="Tanifuji G."/>
            <person name="Takabayashi S."/>
            <person name="Kume K."/>
            <person name="Takagi M."/>
            <person name="Nakayama T."/>
            <person name="Kamikawa R."/>
            <person name="Inagaki Y."/>
            <person name="Hashimoto T."/>
        </authorList>
    </citation>
    <scope>NUCLEOTIDE SEQUENCE [LARGE SCALE GENOMIC DNA]</scope>
    <source>
        <strain evidence="9">NY0173</strain>
    </source>
</reference>
<gene>
    <name evidence="8" type="ORF">KIPB_000663</name>
    <name evidence="9" type="ORF">KIPB_001845</name>
    <name evidence="10" type="ORF">KIPB_001863</name>
    <name evidence="11" type="ORF">KIPB_001875</name>
</gene>
<name>A0A9K3CSM9_9EUKA</name>
<dbReference type="PANTHER" id="PTHR10927">
    <property type="entry name" value="RIBOSOME MATURATION PROTEIN SBDS"/>
    <property type="match status" value="1"/>
</dbReference>
<dbReference type="EMBL" id="BDIP01000280">
    <property type="protein sequence ID" value="GIQ80959.1"/>
    <property type="molecule type" value="Genomic_DNA"/>
</dbReference>